<evidence type="ECO:0000313" key="1">
    <source>
        <dbReference type="EMBL" id="CAN0569214.1"/>
    </source>
</evidence>
<accession>A0AC60AAB7</accession>
<sequence>MGPDFGPQVSTEVSRRSREDLLTTPRLLSKQVPQLIESTGLITFLPSWQFEVYSWEMKTLSITPFNLEISSIAKDTSRRTLFSLSGKAPAAANLPLCCQTPENRLLDSCNTSKESTRP</sequence>
<proteinExistence type="predicted"/>
<name>A0AC60AAB7_RANTA</name>
<gene>
    <name evidence="1" type="ORF">MRATA1EN22A_LOCUS27937</name>
</gene>
<reference evidence="1" key="2">
    <citation type="submission" date="2025-03" db="EMBL/GenBank/DDBJ databases">
        <authorList>
            <consortium name="ELIXIR-Norway"/>
            <consortium name="Elixir Norway"/>
        </authorList>
    </citation>
    <scope>NUCLEOTIDE SEQUENCE</scope>
</reference>
<dbReference type="Proteomes" id="UP001162501">
    <property type="component" value="Chromosome 9"/>
</dbReference>
<reference evidence="1" key="1">
    <citation type="submission" date="2023-05" db="EMBL/GenBank/DDBJ databases">
        <authorList>
            <consortium name="ELIXIR-Norway"/>
        </authorList>
    </citation>
    <scope>NUCLEOTIDE SEQUENCE</scope>
</reference>
<dbReference type="EMBL" id="OX596093">
    <property type="protein sequence ID" value="CAN0569214.1"/>
    <property type="molecule type" value="Genomic_DNA"/>
</dbReference>
<evidence type="ECO:0000313" key="2">
    <source>
        <dbReference type="Proteomes" id="UP001162501"/>
    </source>
</evidence>
<organism evidence="1 2">
    <name type="scientific">Rangifer tarandus platyrhynchus</name>
    <name type="common">Svalbard reindeer</name>
    <dbReference type="NCBI Taxonomy" id="3082113"/>
    <lineage>
        <taxon>Eukaryota</taxon>
        <taxon>Metazoa</taxon>
        <taxon>Chordata</taxon>
        <taxon>Craniata</taxon>
        <taxon>Vertebrata</taxon>
        <taxon>Euteleostomi</taxon>
        <taxon>Mammalia</taxon>
        <taxon>Eutheria</taxon>
        <taxon>Laurasiatheria</taxon>
        <taxon>Artiodactyla</taxon>
        <taxon>Ruminantia</taxon>
        <taxon>Pecora</taxon>
        <taxon>Cervidae</taxon>
        <taxon>Odocoileinae</taxon>
        <taxon>Rangifer</taxon>
    </lineage>
</organism>
<protein>
    <submittedName>
        <fullName evidence="1">Uncharacterized protein</fullName>
    </submittedName>
</protein>